<reference evidence="15" key="2">
    <citation type="submission" date="2007-04" db="EMBL/GenBank/DDBJ databases">
        <title>The genome of the human body louse.</title>
        <authorList>
            <consortium name="The Human Body Louse Genome Consortium"/>
            <person name="Kirkness E."/>
            <person name="Walenz B."/>
            <person name="Hass B."/>
            <person name="Bruggner R."/>
            <person name="Strausberg R."/>
        </authorList>
    </citation>
    <scope>NUCLEOTIDE SEQUENCE</scope>
    <source>
        <strain evidence="15">USDA</strain>
    </source>
</reference>
<dbReference type="GO" id="GO:0005840">
    <property type="term" value="C:ribosome"/>
    <property type="evidence" value="ECO:0007669"/>
    <property type="project" value="UniProtKB-KW"/>
</dbReference>
<evidence type="ECO:0000313" key="17">
    <source>
        <dbReference type="Proteomes" id="UP000009046"/>
    </source>
</evidence>
<dbReference type="PANTHER" id="PTHR11830">
    <property type="entry name" value="40S RIBOSOMAL PROTEIN S3A"/>
    <property type="match status" value="1"/>
</dbReference>
<evidence type="ECO:0000256" key="7">
    <source>
        <dbReference type="ARBA" id="ARBA00022553"/>
    </source>
</evidence>
<dbReference type="InterPro" id="IPR036859">
    <property type="entry name" value="CAP-Gly_dom_sf"/>
</dbReference>
<protein>
    <recommendedName>
        <fullName evidence="5">ubiquitinyl hydrolase 1</fullName>
        <ecNumber evidence="5">3.4.19.12</ecNumber>
    </recommendedName>
</protein>
<dbReference type="GO" id="GO:0048471">
    <property type="term" value="C:perinuclear region of cytoplasm"/>
    <property type="evidence" value="ECO:0007669"/>
    <property type="project" value="UniProtKB-SubCell"/>
</dbReference>
<dbReference type="PROSITE" id="PS50235">
    <property type="entry name" value="USP_3"/>
    <property type="match status" value="1"/>
</dbReference>
<evidence type="ECO:0000256" key="4">
    <source>
        <dbReference type="ARBA" id="ARBA00009085"/>
    </source>
</evidence>
<evidence type="ECO:0000256" key="12">
    <source>
        <dbReference type="ARBA" id="ARBA00022807"/>
    </source>
</evidence>
<dbReference type="EnsemblMetazoa" id="PHUM509560-RA">
    <property type="protein sequence ID" value="PHUM509560-PA"/>
    <property type="gene ID" value="PHUM509560"/>
</dbReference>
<dbReference type="InterPro" id="IPR001394">
    <property type="entry name" value="Peptidase_C19_UCH"/>
</dbReference>
<dbReference type="SUPFAM" id="SSF74924">
    <property type="entry name" value="Cap-Gly domain"/>
    <property type="match status" value="1"/>
</dbReference>
<dbReference type="AlphaFoldDB" id="E0VY65"/>
<comment type="similarity">
    <text evidence="4">Belongs to the peptidase C19 family.</text>
</comment>
<dbReference type="SUPFAM" id="SSF54001">
    <property type="entry name" value="Cysteine proteinases"/>
    <property type="match status" value="1"/>
</dbReference>
<evidence type="ECO:0000259" key="14">
    <source>
        <dbReference type="PROSITE" id="PS50235"/>
    </source>
</evidence>
<evidence type="ECO:0000313" key="15">
    <source>
        <dbReference type="EMBL" id="EEB18321.1"/>
    </source>
</evidence>
<dbReference type="RefSeq" id="XP_002431059.1">
    <property type="nucleotide sequence ID" value="XM_002431014.1"/>
</dbReference>
<evidence type="ECO:0000256" key="2">
    <source>
        <dbReference type="ARBA" id="ARBA00004300"/>
    </source>
</evidence>
<dbReference type="EC" id="3.4.19.12" evidence="5"/>
<evidence type="ECO:0000256" key="10">
    <source>
        <dbReference type="ARBA" id="ARBA00022786"/>
    </source>
</evidence>
<keyword evidence="13" id="KW-0862">Zinc</keyword>
<feature type="domain" description="USP" evidence="14">
    <location>
        <begin position="247"/>
        <end position="604"/>
    </location>
</feature>
<dbReference type="eggNOG" id="KOG3556">
    <property type="taxonomic scope" value="Eukaryota"/>
</dbReference>
<evidence type="ECO:0000313" key="16">
    <source>
        <dbReference type="EnsemblMetazoa" id="PHUM509560-PA"/>
    </source>
</evidence>
<keyword evidence="10" id="KW-0833">Ubl conjugation pathway</keyword>
<evidence type="ECO:0000256" key="3">
    <source>
        <dbReference type="ARBA" id="ARBA00004556"/>
    </source>
</evidence>
<dbReference type="FunFam" id="3.90.70.10:FF:000009">
    <property type="entry name" value="Putative ubiquitin carboxyl-terminal hydrolase CYLD"/>
    <property type="match status" value="1"/>
</dbReference>
<organism>
    <name type="scientific">Pediculus humanus subsp. corporis</name>
    <name type="common">Body louse</name>
    <dbReference type="NCBI Taxonomy" id="121224"/>
    <lineage>
        <taxon>Eukaryota</taxon>
        <taxon>Metazoa</taxon>
        <taxon>Ecdysozoa</taxon>
        <taxon>Arthropoda</taxon>
        <taxon>Hexapoda</taxon>
        <taxon>Insecta</taxon>
        <taxon>Pterygota</taxon>
        <taxon>Neoptera</taxon>
        <taxon>Paraneoptera</taxon>
        <taxon>Psocodea</taxon>
        <taxon>Troctomorpha</taxon>
        <taxon>Phthiraptera</taxon>
        <taxon>Anoplura</taxon>
        <taxon>Pediculidae</taxon>
        <taxon>Pediculus</taxon>
    </lineage>
</organism>
<dbReference type="MEROPS" id="C67.A01"/>
<evidence type="ECO:0000256" key="6">
    <source>
        <dbReference type="ARBA" id="ARBA00022490"/>
    </source>
</evidence>
<sequence length="610" mass="69734">MAYYKGFDYSYIPIPVLEHNKSFKQSLPNPLPNENFNHNIPFFEKINNDNILIPAPSNHSKNLSTVPVVKQSNDKYSMESQSIRSLNVREKKKEAIFKNSNESINNAYDNSNVPCSISFDDLGLGSLVEMTYKGEPHYGVIRWIGTLPERGHPTCIFAGVEMEEENGDFTDGTYNDKLYFECNSKKGLFVPLSKCRKDSRFSEDVCQNRQNVPSKINYGQIECPIVEGIIPPINAKGDLRLICGKNRGIQGHHNSCYLDATLFSMFAFTCVFDSLLYRPPTKHDVSQYSEVQKVLRDEIVNPLRKNFYVRADRVMKLRTLLDKLSSVSGLTSEEKDPEEFLNSLLAQILKAEPFLKLSSGQDAFHYQLFVEKDERLVFPSVQQLFEQSFVTSDIKLKQVPPCLIIQMPRFGKSFKMYSKILPPQLLDVTDVIENSPRQCTVCGKSAQFECKDCFGQTGIGNELESISFCKTCLDTAHGHHSRISHNYKALTVPVEFSELQEHCIIPRLYMELFAVVCIETSHYVAFVKCGSGLDAPWCFFDSMADRKGEQYGYNIPEIVPCPNLPYWLSEDGGKMLSEMRDERHLPEHAKRLFSDAYMCMYQSPDMMMYR</sequence>
<dbReference type="GeneID" id="8233041"/>
<keyword evidence="15" id="KW-0687">Ribonucleoprotein</keyword>
<dbReference type="GO" id="GO:0006508">
    <property type="term" value="P:proteolysis"/>
    <property type="evidence" value="ECO:0007669"/>
    <property type="project" value="UniProtKB-KW"/>
</dbReference>
<dbReference type="Pfam" id="PF00443">
    <property type="entry name" value="UCH"/>
    <property type="match status" value="1"/>
</dbReference>
<evidence type="ECO:0000256" key="13">
    <source>
        <dbReference type="ARBA" id="ARBA00022833"/>
    </source>
</evidence>
<reference evidence="15" key="1">
    <citation type="submission" date="2007-04" db="EMBL/GenBank/DDBJ databases">
        <title>Annotation of Pediculus humanus corporis strain USDA.</title>
        <authorList>
            <person name="Kirkness E."/>
            <person name="Hannick L."/>
            <person name="Hass B."/>
            <person name="Bruggner R."/>
            <person name="Lawson D."/>
            <person name="Bidwell S."/>
            <person name="Joardar V."/>
            <person name="Caler E."/>
            <person name="Walenz B."/>
            <person name="Inman J."/>
            <person name="Schobel S."/>
            <person name="Galinsky K."/>
            <person name="Amedeo P."/>
            <person name="Strausberg R."/>
        </authorList>
    </citation>
    <scope>NUCLEOTIDE SEQUENCE</scope>
    <source>
        <strain evidence="15">USDA</strain>
    </source>
</reference>
<dbReference type="GO" id="GO:0005813">
    <property type="term" value="C:centrosome"/>
    <property type="evidence" value="ECO:0007669"/>
    <property type="project" value="UniProtKB-SubCell"/>
</dbReference>
<dbReference type="Pfam" id="PF01302">
    <property type="entry name" value="CAP_GLY"/>
    <property type="match status" value="1"/>
</dbReference>
<keyword evidence="6" id="KW-0963">Cytoplasm</keyword>
<keyword evidence="15" id="KW-0689">Ribosomal protein</keyword>
<dbReference type="CTD" id="8233041"/>
<evidence type="ECO:0000256" key="5">
    <source>
        <dbReference type="ARBA" id="ARBA00012759"/>
    </source>
</evidence>
<dbReference type="GO" id="GO:0046872">
    <property type="term" value="F:metal ion binding"/>
    <property type="evidence" value="ECO:0007669"/>
    <property type="project" value="UniProtKB-KW"/>
</dbReference>
<keyword evidence="9" id="KW-0479">Metal-binding</keyword>
<dbReference type="SMART" id="SM01052">
    <property type="entry name" value="CAP_GLY"/>
    <property type="match status" value="1"/>
</dbReference>
<keyword evidence="11 15" id="KW-0378">Hydrolase</keyword>
<dbReference type="Gene3D" id="3.90.70.10">
    <property type="entry name" value="Cysteine proteinases"/>
    <property type="match status" value="1"/>
</dbReference>
<comment type="subcellular location">
    <subcellularLocation>
        <location evidence="2">Cytoplasm</location>
        <location evidence="2">Cytoskeleton</location>
        <location evidence="2">Microtubule organizing center</location>
        <location evidence="2">Centrosome</location>
    </subcellularLocation>
    <subcellularLocation>
        <location evidence="3">Cytoplasm</location>
        <location evidence="3">Perinuclear region</location>
    </subcellularLocation>
</comment>
<dbReference type="InParanoid" id="E0VY65"/>
<dbReference type="Gene3D" id="2.30.30.190">
    <property type="entry name" value="CAP Gly-rich-like domain"/>
    <property type="match status" value="1"/>
</dbReference>
<reference evidence="16" key="3">
    <citation type="submission" date="2021-02" db="UniProtKB">
        <authorList>
            <consortium name="EnsemblMetazoa"/>
        </authorList>
    </citation>
    <scope>IDENTIFICATION</scope>
    <source>
        <strain evidence="16">USDA</strain>
    </source>
</reference>
<dbReference type="STRING" id="121224.E0VY65"/>
<dbReference type="OrthoDB" id="6287070at2759"/>
<dbReference type="HOGENOM" id="CLU_003910_2_0_1"/>
<dbReference type="GO" id="GO:0004843">
    <property type="term" value="F:cysteine-type deubiquitinase activity"/>
    <property type="evidence" value="ECO:0007669"/>
    <property type="project" value="UniProtKB-EC"/>
</dbReference>
<keyword evidence="8" id="KW-0645">Protease</keyword>
<dbReference type="GO" id="GO:0016579">
    <property type="term" value="P:protein deubiquitination"/>
    <property type="evidence" value="ECO:0007669"/>
    <property type="project" value="InterPro"/>
</dbReference>
<evidence type="ECO:0000256" key="9">
    <source>
        <dbReference type="ARBA" id="ARBA00022723"/>
    </source>
</evidence>
<keyword evidence="7" id="KW-0597">Phosphoprotein</keyword>
<evidence type="ECO:0000256" key="1">
    <source>
        <dbReference type="ARBA" id="ARBA00000707"/>
    </source>
</evidence>
<evidence type="ECO:0000256" key="8">
    <source>
        <dbReference type="ARBA" id="ARBA00022670"/>
    </source>
</evidence>
<keyword evidence="12" id="KW-0788">Thiol protease</keyword>
<keyword evidence="17" id="KW-1185">Reference proteome</keyword>
<dbReference type="EMBL" id="DS235843">
    <property type="protein sequence ID" value="EEB18321.1"/>
    <property type="molecule type" value="Genomic_DNA"/>
</dbReference>
<dbReference type="InterPro" id="IPR038765">
    <property type="entry name" value="Papain-like_cys_pep_sf"/>
</dbReference>
<proteinExistence type="inferred from homology"/>
<dbReference type="Proteomes" id="UP000009046">
    <property type="component" value="Unassembled WGS sequence"/>
</dbReference>
<dbReference type="EMBL" id="AAZO01006201">
    <property type="status" value="NOT_ANNOTATED_CDS"/>
    <property type="molecule type" value="Genomic_DNA"/>
</dbReference>
<gene>
    <name evidence="16" type="primary">8233041</name>
    <name evidence="15" type="ORF">Phum_PHUM509560</name>
</gene>
<dbReference type="FunCoup" id="E0VY65">
    <property type="interactions" value="799"/>
</dbReference>
<dbReference type="KEGG" id="phu:Phum_PHUM509560"/>
<dbReference type="VEuPathDB" id="VectorBase:PHUM509560"/>
<accession>E0VY65</accession>
<evidence type="ECO:0000256" key="11">
    <source>
        <dbReference type="ARBA" id="ARBA00022801"/>
    </source>
</evidence>
<comment type="catalytic activity">
    <reaction evidence="1">
        <text>Thiol-dependent hydrolysis of ester, thioester, amide, peptide and isopeptide bonds formed by the C-terminal Gly of ubiquitin (a 76-residue protein attached to proteins as an intracellular targeting signal).</text>
        <dbReference type="EC" id="3.4.19.12"/>
    </reaction>
</comment>
<dbReference type="InterPro" id="IPR000938">
    <property type="entry name" value="CAP-Gly_domain"/>
</dbReference>
<name>E0VY65_PEDHC</name>
<dbReference type="InterPro" id="IPR028889">
    <property type="entry name" value="USP"/>
</dbReference>
<dbReference type="OMA" id="KDVRYFH"/>